<dbReference type="SUPFAM" id="SSF52540">
    <property type="entry name" value="P-loop containing nucleoside triphosphate hydrolases"/>
    <property type="match status" value="1"/>
</dbReference>
<evidence type="ECO:0000259" key="20">
    <source>
        <dbReference type="PROSITE" id="PS50816"/>
    </source>
</evidence>
<dbReference type="InterPro" id="IPR000719">
    <property type="entry name" value="Prot_kinase_dom"/>
</dbReference>
<keyword evidence="11 17" id="KW-0067">ATP-binding</keyword>
<proteinExistence type="inferred from homology"/>
<dbReference type="SUPFAM" id="SSF56112">
    <property type="entry name" value="Protein kinase-like (PK-like)"/>
    <property type="match status" value="1"/>
</dbReference>
<feature type="binding site" evidence="17">
    <location>
        <position position="57"/>
    </location>
    <ligand>
        <name>ATP</name>
        <dbReference type="ChEBI" id="CHEBI:30616"/>
    </ligand>
</feature>
<evidence type="ECO:0000259" key="21">
    <source>
        <dbReference type="PROSITE" id="PS51706"/>
    </source>
</evidence>
<evidence type="ECO:0000313" key="22">
    <source>
        <dbReference type="EMBL" id="KAF4375611.1"/>
    </source>
</evidence>
<protein>
    <recommendedName>
        <fullName evidence="5">non-specific serine/threonine protein kinase</fullName>
        <ecNumber evidence="5">2.7.11.1</ecNumber>
    </recommendedName>
</protein>
<name>A0A7J6GWU8_CANSA</name>
<reference evidence="24 25" key="1">
    <citation type="journal article" date="2020" name="bioRxiv">
        <title>Sequence and annotation of 42 cannabis genomes reveals extensive copy number variation in cannabinoid synthesis and pathogen resistance genes.</title>
        <authorList>
            <person name="Mckernan K.J."/>
            <person name="Helbert Y."/>
            <person name="Kane L.T."/>
            <person name="Ebling H."/>
            <person name="Zhang L."/>
            <person name="Liu B."/>
            <person name="Eaton Z."/>
            <person name="Mclaughlin S."/>
            <person name="Kingan S."/>
            <person name="Baybayan P."/>
            <person name="Concepcion G."/>
            <person name="Jordan M."/>
            <person name="Riva A."/>
            <person name="Barbazuk W."/>
            <person name="Harkins T."/>
        </authorList>
    </citation>
    <scope>NUCLEOTIDE SEQUENCE [LARGE SCALE GENOMIC DNA]</scope>
    <source>
        <strain evidence="24 25">cv. Jamaican Lion 4</strain>
        <strain evidence="22">Father</strain>
        <strain evidence="23">Mother</strain>
        <tissue evidence="23">Leaf</tissue>
    </source>
</reference>
<dbReference type="PROSITE" id="PS00107">
    <property type="entry name" value="PROTEIN_KINASE_ATP"/>
    <property type="match status" value="1"/>
</dbReference>
<organism evidence="23 24">
    <name type="scientific">Cannabis sativa</name>
    <name type="common">Hemp</name>
    <name type="synonym">Marijuana</name>
    <dbReference type="NCBI Taxonomy" id="3483"/>
    <lineage>
        <taxon>Eukaryota</taxon>
        <taxon>Viridiplantae</taxon>
        <taxon>Streptophyta</taxon>
        <taxon>Embryophyta</taxon>
        <taxon>Tracheophyta</taxon>
        <taxon>Spermatophyta</taxon>
        <taxon>Magnoliopsida</taxon>
        <taxon>eudicotyledons</taxon>
        <taxon>Gunneridae</taxon>
        <taxon>Pentapetalae</taxon>
        <taxon>rosids</taxon>
        <taxon>fabids</taxon>
        <taxon>Rosales</taxon>
        <taxon>Cannabaceae</taxon>
        <taxon>Cannabis</taxon>
    </lineage>
</organism>
<evidence type="ECO:0000256" key="10">
    <source>
        <dbReference type="ARBA" id="ARBA00022777"/>
    </source>
</evidence>
<dbReference type="FunFam" id="1.10.510.10:FF:000653">
    <property type="entry name" value="Non-specific serine/threonine protein kinase"/>
    <property type="match status" value="1"/>
</dbReference>
<feature type="compositionally biased region" description="Basic and acidic residues" evidence="18">
    <location>
        <begin position="603"/>
        <end position="620"/>
    </location>
</feature>
<accession>A0A7J6GWU8</accession>
<feature type="domain" description="EngB-type G" evidence="21">
    <location>
        <begin position="908"/>
        <end position="1056"/>
    </location>
</feature>
<keyword evidence="14" id="KW-0464">Manganese</keyword>
<sequence>MPEIEQIDGNIAATGSAAAPENVLFGKYEVGRLLGCGAFAKVHHARDVRSGQSVAIKIINKKKLATPNLRSNAKREISVMKRLRHPNIVKLHEVLASKTKIYFVMEFVKGGELFAKVAKGRFSEDLSRKYFRQLISAVGYCHSRGIFHRDLKPENLLLDENGNLKVSDFGLSAIADDQIRSDGLLHTLCGTPAYVAPEILNQRGYDGAKIDVWSCGVVLFVLTAGYLPFNDGNLMALYKKIYKGEYRCPRWMSPDLKRFLSRLLETNPETRITIDEILKDPWFRKGGYRAQINFYDEESEPAPKMSGDGEHDPKDLSLANLNAFDIISFSSGLDLSGLFDLSNSSVQEGERLISQEWPEKIIQKVDEFAKGERLRMKTKKEFGVEIEGHNGKLVMGLEVYRLTETLVVVEAKRKGGDSNLYKEIWENKLRPLLKNVVFMLLLRRAARTEQLWRAANEVLLKPFLSEVKPNDITVVLQYRMFEDVASRSKLTKKLKISGLKFNSTKDTKKKTQRTRSDNEDGGMKNFSSDKPRRGSHNEDGGMRNFSFDKPRRGSRNEDGGMRNFSSNKQRRGSSNEDGGMRNFSSNKPRRGSSNEDGGMRNFSSDKTRKRSYNDDGGMRKFSYDKTRKKVFDEDGGVRNSSFDKTRKRIYADRETGGEVVFDGNVDRPNRKPLSKKWQSQGKDDVVRAKGKNVSPRSMWVSSKLEDTSSEAKVSSHKAKNTVENEQISHVARTKGIDKKKSQDMYSSNSTKKWGKDKKNQAEDLEVLDEQPKKSKRVIRIDPHDISNKRLVEVDNSLVNVDSKTEKKNVMEEPAEVSKNAQFRAIQPSSSILSYVEDNVICMRPSDFLGRRRMIELRRAGYNTDLSAPLDNIPFSSNLERERIEETIFRNKMTFFAAAKASSSFPPPELPEIAFAGRSNVGKSSLLNSLTRQWGVVRTSDKPGLTQTINFFDLGSKLCLVDLPGYGFAYAKEEVKDAWEELVKEYVSTRVGLRRVCLLIDTKWGMKPRDHELIDLMESLKAHKSVVQPLMMVSSKSGAGIRSLRTVLAKISRFAKL</sequence>
<dbReference type="EC" id="2.7.11.1" evidence="5"/>
<comment type="catalytic activity">
    <reaction evidence="15">
        <text>L-threonyl-[protein] + ATP = O-phospho-L-threonyl-[protein] + ADP + H(+)</text>
        <dbReference type="Rhea" id="RHEA:46608"/>
        <dbReference type="Rhea" id="RHEA-COMP:11060"/>
        <dbReference type="Rhea" id="RHEA-COMP:11605"/>
        <dbReference type="ChEBI" id="CHEBI:15378"/>
        <dbReference type="ChEBI" id="CHEBI:30013"/>
        <dbReference type="ChEBI" id="CHEBI:30616"/>
        <dbReference type="ChEBI" id="CHEBI:61977"/>
        <dbReference type="ChEBI" id="CHEBI:456216"/>
        <dbReference type="EC" id="2.7.11.1"/>
    </reaction>
</comment>
<evidence type="ECO:0000256" key="13">
    <source>
        <dbReference type="ARBA" id="ARBA00023134"/>
    </source>
</evidence>
<comment type="catalytic activity">
    <reaction evidence="16">
        <text>L-seryl-[protein] + ATP = O-phospho-L-seryl-[protein] + ADP + H(+)</text>
        <dbReference type="Rhea" id="RHEA:17989"/>
        <dbReference type="Rhea" id="RHEA-COMP:9863"/>
        <dbReference type="Rhea" id="RHEA-COMP:11604"/>
        <dbReference type="ChEBI" id="CHEBI:15378"/>
        <dbReference type="ChEBI" id="CHEBI:29999"/>
        <dbReference type="ChEBI" id="CHEBI:30616"/>
        <dbReference type="ChEBI" id="CHEBI:83421"/>
        <dbReference type="ChEBI" id="CHEBI:456216"/>
        <dbReference type="EC" id="2.7.11.1"/>
    </reaction>
</comment>
<dbReference type="PROSITE" id="PS50011">
    <property type="entry name" value="PROTEIN_KINASE_DOM"/>
    <property type="match status" value="1"/>
</dbReference>
<evidence type="ECO:0000259" key="19">
    <source>
        <dbReference type="PROSITE" id="PS50011"/>
    </source>
</evidence>
<evidence type="ECO:0000256" key="7">
    <source>
        <dbReference type="ARBA" id="ARBA00022679"/>
    </source>
</evidence>
<keyword evidence="9 17" id="KW-0547">Nucleotide-binding</keyword>
<evidence type="ECO:0000256" key="12">
    <source>
        <dbReference type="ARBA" id="ARBA00022842"/>
    </source>
</evidence>
<evidence type="ECO:0000256" key="3">
    <source>
        <dbReference type="ARBA" id="ARBA00006234"/>
    </source>
</evidence>
<dbReference type="GO" id="GO:0007165">
    <property type="term" value="P:signal transduction"/>
    <property type="evidence" value="ECO:0007669"/>
    <property type="project" value="InterPro"/>
</dbReference>
<evidence type="ECO:0000256" key="14">
    <source>
        <dbReference type="ARBA" id="ARBA00023211"/>
    </source>
</evidence>
<dbReference type="PANTHER" id="PTHR47560:SF1">
    <property type="entry name" value="EXPRESSED PROTEIN"/>
    <property type="match status" value="1"/>
</dbReference>
<evidence type="ECO:0000256" key="4">
    <source>
        <dbReference type="ARBA" id="ARBA00009638"/>
    </source>
</evidence>
<evidence type="ECO:0000256" key="17">
    <source>
        <dbReference type="PROSITE-ProRule" id="PRU10141"/>
    </source>
</evidence>
<keyword evidence="25" id="KW-1185">Reference proteome</keyword>
<feature type="domain" description="NAF" evidence="20">
    <location>
        <begin position="316"/>
        <end position="340"/>
    </location>
</feature>
<feature type="domain" description="Protein kinase" evidence="19">
    <location>
        <begin position="28"/>
        <end position="283"/>
    </location>
</feature>
<evidence type="ECO:0000313" key="23">
    <source>
        <dbReference type="EMBL" id="KAF4387434.1"/>
    </source>
</evidence>
<evidence type="ECO:0000256" key="11">
    <source>
        <dbReference type="ARBA" id="ARBA00022840"/>
    </source>
</evidence>
<evidence type="ECO:0000313" key="25">
    <source>
        <dbReference type="Proteomes" id="UP000583929"/>
    </source>
</evidence>
<keyword evidence="7" id="KW-0808">Transferase</keyword>
<dbReference type="SMART" id="SM00220">
    <property type="entry name" value="S_TKc"/>
    <property type="match status" value="1"/>
</dbReference>
<keyword evidence="8" id="KW-0479">Metal-binding</keyword>
<dbReference type="Gene3D" id="3.40.50.300">
    <property type="entry name" value="P-loop containing nucleotide triphosphate hydrolases"/>
    <property type="match status" value="1"/>
</dbReference>
<dbReference type="Pfam" id="PF00069">
    <property type="entry name" value="Pkinase"/>
    <property type="match status" value="1"/>
</dbReference>
<comment type="cofactor">
    <cofactor evidence="1">
        <name>Mn(2+)</name>
        <dbReference type="ChEBI" id="CHEBI:29035"/>
    </cofactor>
</comment>
<keyword evidence="12" id="KW-0460">Magnesium</keyword>
<dbReference type="InterPro" id="IPR027417">
    <property type="entry name" value="P-loop_NTPase"/>
</dbReference>
<dbReference type="CDD" id="cd12195">
    <property type="entry name" value="CIPK_C"/>
    <property type="match status" value="1"/>
</dbReference>
<dbReference type="InterPro" id="IPR018451">
    <property type="entry name" value="NAF/FISL_domain"/>
</dbReference>
<dbReference type="GO" id="GO:0004674">
    <property type="term" value="F:protein serine/threonine kinase activity"/>
    <property type="evidence" value="ECO:0007669"/>
    <property type="project" value="UniProtKB-KW"/>
</dbReference>
<dbReference type="GO" id="GO:0005525">
    <property type="term" value="F:GTP binding"/>
    <property type="evidence" value="ECO:0007669"/>
    <property type="project" value="UniProtKB-KW"/>
</dbReference>
<dbReference type="InterPro" id="IPR030393">
    <property type="entry name" value="G_ENGB_dom"/>
</dbReference>
<dbReference type="PROSITE" id="PS51706">
    <property type="entry name" value="G_ENGB"/>
    <property type="match status" value="1"/>
</dbReference>
<dbReference type="EMBL" id="JAATIQ010000161">
    <property type="protein sequence ID" value="KAF4375611.1"/>
    <property type="molecule type" value="Genomic_DNA"/>
</dbReference>
<dbReference type="GO" id="GO:0005524">
    <property type="term" value="F:ATP binding"/>
    <property type="evidence" value="ECO:0007669"/>
    <property type="project" value="UniProtKB-UniRule"/>
</dbReference>
<keyword evidence="10" id="KW-0418">Kinase</keyword>
<evidence type="ECO:0000256" key="15">
    <source>
        <dbReference type="ARBA" id="ARBA00047899"/>
    </source>
</evidence>
<dbReference type="InterPro" id="IPR017441">
    <property type="entry name" value="Protein_kinase_ATP_BS"/>
</dbReference>
<evidence type="ECO:0000313" key="24">
    <source>
        <dbReference type="Proteomes" id="UP000525078"/>
    </source>
</evidence>
<dbReference type="InterPro" id="IPR006073">
    <property type="entry name" value="GTP-bd"/>
</dbReference>
<keyword evidence="13" id="KW-0342">GTP-binding</keyword>
<dbReference type="GO" id="GO:0046872">
    <property type="term" value="F:metal ion binding"/>
    <property type="evidence" value="ECO:0007669"/>
    <property type="project" value="UniProtKB-KW"/>
</dbReference>
<evidence type="ECO:0000256" key="16">
    <source>
        <dbReference type="ARBA" id="ARBA00048679"/>
    </source>
</evidence>
<feature type="compositionally biased region" description="Basic and acidic residues" evidence="18">
    <location>
        <begin position="514"/>
        <end position="560"/>
    </location>
</feature>
<evidence type="ECO:0000256" key="1">
    <source>
        <dbReference type="ARBA" id="ARBA00001936"/>
    </source>
</evidence>
<dbReference type="Pfam" id="PF01926">
    <property type="entry name" value="MMR_HSR1"/>
    <property type="match status" value="1"/>
</dbReference>
<dbReference type="InterPro" id="IPR004041">
    <property type="entry name" value="NAF_dom"/>
</dbReference>
<dbReference type="Gene3D" id="1.10.510.10">
    <property type="entry name" value="Transferase(Phosphotransferase) domain 1"/>
    <property type="match status" value="1"/>
</dbReference>
<dbReference type="PANTHER" id="PTHR47560">
    <property type="entry name" value="EXPRESSED PROTEIN"/>
    <property type="match status" value="1"/>
</dbReference>
<dbReference type="InterPro" id="IPR019987">
    <property type="entry name" value="GTP-bd_ribosome_bio_YsxC"/>
</dbReference>
<dbReference type="NCBIfam" id="TIGR03598">
    <property type="entry name" value="GTPase_YsxC"/>
    <property type="match status" value="1"/>
</dbReference>
<dbReference type="FunFam" id="3.30.200.20:FF:000096">
    <property type="entry name" value="Non-specific serine/threonine protein kinase"/>
    <property type="match status" value="1"/>
</dbReference>
<dbReference type="CDD" id="cd01876">
    <property type="entry name" value="YihA_EngB"/>
    <property type="match status" value="1"/>
</dbReference>
<dbReference type="Pfam" id="PF03822">
    <property type="entry name" value="NAF"/>
    <property type="match status" value="1"/>
</dbReference>
<keyword evidence="6" id="KW-0723">Serine/threonine-protein kinase</keyword>
<dbReference type="EMBL" id="JAATIP010000038">
    <property type="protein sequence ID" value="KAF4387434.1"/>
    <property type="molecule type" value="Genomic_DNA"/>
</dbReference>
<dbReference type="PROSITE" id="PS00108">
    <property type="entry name" value="PROTEIN_KINASE_ST"/>
    <property type="match status" value="1"/>
</dbReference>
<dbReference type="InterPro" id="IPR011009">
    <property type="entry name" value="Kinase-like_dom_sf"/>
</dbReference>
<feature type="region of interest" description="Disordered" evidence="18">
    <location>
        <begin position="660"/>
        <end position="685"/>
    </location>
</feature>
<comment type="similarity">
    <text evidence="3">Belongs to the protein kinase superfamily. CAMK Ser/Thr protein kinase family. SNF1 subfamily.</text>
</comment>
<evidence type="ECO:0000256" key="2">
    <source>
        <dbReference type="ARBA" id="ARBA00001946"/>
    </source>
</evidence>
<comment type="similarity">
    <text evidence="4">Belongs to the TRAFAC class TrmE-Era-EngA-EngB-Septin-like GTPase superfamily. EngB GTPase family.</text>
</comment>
<evidence type="ECO:0000256" key="18">
    <source>
        <dbReference type="SAM" id="MobiDB-lite"/>
    </source>
</evidence>
<evidence type="ECO:0000256" key="8">
    <source>
        <dbReference type="ARBA" id="ARBA00022723"/>
    </source>
</evidence>
<dbReference type="HAMAP" id="MF_00321">
    <property type="entry name" value="GTPase_EngB"/>
    <property type="match status" value="1"/>
</dbReference>
<dbReference type="AlphaFoldDB" id="A0A7J6GWU8"/>
<dbReference type="Proteomes" id="UP000583929">
    <property type="component" value="Unassembled WGS sequence"/>
</dbReference>
<feature type="region of interest" description="Disordered" evidence="18">
    <location>
        <begin position="504"/>
        <end position="620"/>
    </location>
</feature>
<comment type="caution">
    <text evidence="23">The sequence shown here is derived from an EMBL/GenBank/DDBJ whole genome shotgun (WGS) entry which is preliminary data.</text>
</comment>
<evidence type="ECO:0000256" key="9">
    <source>
        <dbReference type="ARBA" id="ARBA00022741"/>
    </source>
</evidence>
<feature type="region of interest" description="Disordered" evidence="18">
    <location>
        <begin position="701"/>
        <end position="774"/>
    </location>
</feature>
<dbReference type="Proteomes" id="UP000525078">
    <property type="component" value="Unassembled WGS sequence"/>
</dbReference>
<dbReference type="InterPro" id="IPR008271">
    <property type="entry name" value="Ser/Thr_kinase_AS"/>
</dbReference>
<comment type="cofactor">
    <cofactor evidence="2">
        <name>Mg(2+)</name>
        <dbReference type="ChEBI" id="CHEBI:18420"/>
    </cofactor>
</comment>
<dbReference type="Gene3D" id="3.30.310.80">
    <property type="entry name" value="Kinase associated domain 1, KA1"/>
    <property type="match status" value="1"/>
</dbReference>
<dbReference type="PROSITE" id="PS50816">
    <property type="entry name" value="NAF"/>
    <property type="match status" value="1"/>
</dbReference>
<evidence type="ECO:0000256" key="5">
    <source>
        <dbReference type="ARBA" id="ARBA00012513"/>
    </source>
</evidence>
<evidence type="ECO:0000256" key="6">
    <source>
        <dbReference type="ARBA" id="ARBA00022527"/>
    </source>
</evidence>
<gene>
    <name evidence="23" type="ORF">F8388_011582</name>
    <name evidence="22" type="ORF">G4B88_015146</name>
</gene>